<dbReference type="InterPro" id="IPR056933">
    <property type="entry name" value="TPR_ESP1"/>
</dbReference>
<dbReference type="GO" id="GO:0072686">
    <property type="term" value="C:mitotic spindle"/>
    <property type="evidence" value="ECO:0007669"/>
    <property type="project" value="TreeGrafter"/>
</dbReference>
<dbReference type="GO" id="GO:0005737">
    <property type="term" value="C:cytoplasm"/>
    <property type="evidence" value="ECO:0007669"/>
    <property type="project" value="TreeGrafter"/>
</dbReference>
<evidence type="ECO:0000256" key="1">
    <source>
        <dbReference type="ARBA" id="ARBA00000451"/>
    </source>
</evidence>
<dbReference type="InterPro" id="IPR056932">
    <property type="entry name" value="TPR_ESP1_2nd"/>
</dbReference>
<evidence type="ECO:0000256" key="3">
    <source>
        <dbReference type="ARBA" id="ARBA00022801"/>
    </source>
</evidence>
<evidence type="ECO:0000256" key="4">
    <source>
        <dbReference type="ARBA" id="ARBA00022829"/>
    </source>
</evidence>
<dbReference type="Pfam" id="PF25110">
    <property type="entry name" value="TPR_ESP1"/>
    <property type="match status" value="1"/>
</dbReference>
<dbReference type="PANTHER" id="PTHR12792">
    <property type="entry name" value="EXTRA SPINDLE POLES 1-RELATED"/>
    <property type="match status" value="1"/>
</dbReference>
<proteinExistence type="predicted"/>
<keyword evidence="4" id="KW-0159">Chromosome partition</keyword>
<sequence length="2168" mass="244567">MASATESSLIAKLESSDPRGIRAETLDFMRPFSDLIDFGEFDSNSRKKKKASKTATTATTAKKKTAKSNASDQKSMRPLAKQYLQFISRALKILPNRLSDLSQFGGGDDAEAIGSEMFDVYRLCLDCLDCISPCLDCKPTSVQLQRMRLIHCLEGWGRYEEAEVLGFGILDGLRTGKTKKVEGRFVPDLGKDCVDSDLATLVVELVISILKCAFKSRRKEMVVYRRALSLVEQAEPSFRVLESKASERLSHSLWSNLYKCTHFMLEEDACFDGDLVHDFCITTLTKCLESSTKDQFLKLVNNLFSLVTSRRVSRPALILDMLKLLLDSISCKCKVGLEYTINDSLDLLHYCVKKCRLSSKATCNDVARLLERYVQVLPPIDSVLKLYVAGLYSTGGAFWLGTESENSESKSAARILLDDEDDLDCFGSLKCHFRIDQNKYCLSSDYGDKDLGITNTISDSQLCATCKNKHGKASFLSYLNALAFFCQPFAEILNKERKYIVSVKDFQTSPKLNYVHGAFHHFCDLLLVKISSTSEEKEKLFDIQKILLHVALASFTISVMADENVQKTKESICCMILNGWTQLKEMKFLVTSLYNIGAEFYNANQKKQASVAFELCCRASWTCVSLLCDKYKDITVEHHDDLSEETIVGFVTDGCAKSATHLDVLHQCGSSEMNAAIVHSLINWSLAANLFESLSAPRLLVKQWVKIICKQFKDALEDDATPSLYYLLSKSSKELSKRIMGTILEQELLAYEEMESHSRLCQKMQLKIINILLLNIYVSKDYYLQKSLLLIKKGRIFRAQGFERLNDCIRCLSDAISILIEKPSGSFSCEASISYHLALAYSLRALCTQEAQPNSEVILEDVHCALKLWSSIDWSLIIHHDLVTESPIMLLYCICDLLSLKGWLHFQHDVCKLIILLLNLKDVPLKKCLAMLWSDRRLAHALCTAPVGEDFILDLSEQFDSHSDAVGFWISCMKDSQPLLTGFCQKLLLFDFISSEANHYHPGSSLTSNATIDEVKDVALTLISNVHEHSSAFLAGHLYYDLSERLVSAGQLLEALSYSREAFHLRGRLLQKKFVCMFDKFPKNSGEGGEGIGQSESSQTYLEAHASIATQVWPHINGSWKYESCNLSQWNVLECYLESILQLGTIYEATGNAPFAEALLLQGKHISSAEGLPIFRVVFASALGEIYCKKLLWELAESELKSAQKILVDCSTSFSCRRCKLTLEVALDQRIGDLTRRHAFANSKVFLVNSFFHSEDLYKAALEKLNLPEWEISLSFSDIPNHLSRREICSLKVGNEVSHATMETKNCRRPKKSSRLSTREKSQLNQRITCSQLTQDTSSNAQETSTCSRINCRMCLLMKVIELGTMKDVSRMKWENHRRRLLLRVLSGIGKCLWNIDKVHEMHQLFWQSISIILNKKPICGANCFIQWNNCPEYLELIGKESMGDGFLIERATILYHIARFSLKNYHLNGSRVVCCDLSGVSARSILSWLLQAFIFSREFPLLFQKVSRLLSVVYLLSDSFEQFSLPAHSGKVLLERHWAVFFHQASLGTYLNHQFISDASRKLKICSSTYFEGTHLNNSCNTLMEASRFLRLAPEKLDDLEQFVIEFFEGLPSVPIICITLLSTDFAHLLRNILPCSPSFSTWMLLSRLGLKGQPIVLLLPIALIDEGADLDGDTLPARESVYEGKESDKKWQCPWSHTIVDDVAPQFKRILEENYLSSFSSLSVSQESRLLWWTWRRKLNDHLDKFLRDVEDHWFGPWRCLLMGESMKSLRLGSLLSKLTAELKSKCEFDADEEFLKLILGGARSVSEARSCISELVLHKGSIIRGRYCQEQNCQCSDIACNESNGLSESINQLISDTIIEFEVQCMNRQPVVLVLDSDVQMLPWENLPVLRTLEVYRMPSIGCISVVLNMNCHLQNHNVIGSGSAPFPSIDPLDAFYLLNPSGDLERTQIEFEDWFRDQRLEGKAGMAPTTEELALALKNHDLFIYFGHGNGTQYIHGREIQKLENCAATLLMGCSSGSLSLMGCYNPQGAVLSYLLAGSPAIIANLWEVTDKDIDRFGKAMLTAWLQERSSSTSGTERNNSLIEEFESLDINNKKGNVKKKAQKGRKTKKESESIPLKNSGNNNRPMIASFMSEARRACTLPFLIGAAPVCYGIPTTIRKKKDL</sequence>
<evidence type="ECO:0000313" key="8">
    <source>
        <dbReference type="Proteomes" id="UP001419268"/>
    </source>
</evidence>
<reference evidence="7 8" key="1">
    <citation type="submission" date="2024-01" db="EMBL/GenBank/DDBJ databases">
        <title>Genome assemblies of Stephania.</title>
        <authorList>
            <person name="Yang L."/>
        </authorList>
    </citation>
    <scope>NUCLEOTIDE SEQUENCE [LARGE SCALE GENOMIC DNA]</scope>
    <source>
        <strain evidence="7">JXDWG</strain>
        <tissue evidence="7">Leaf</tissue>
    </source>
</reference>
<dbReference type="PANTHER" id="PTHR12792:SF0">
    <property type="entry name" value="SEPARIN"/>
    <property type="match status" value="1"/>
</dbReference>
<dbReference type="GO" id="GO:0051307">
    <property type="term" value="P:meiotic chromosome separation"/>
    <property type="evidence" value="ECO:0007669"/>
    <property type="project" value="TreeGrafter"/>
</dbReference>
<dbReference type="InterPro" id="IPR030397">
    <property type="entry name" value="SEPARIN_core_dom"/>
</dbReference>
<protein>
    <recommendedName>
        <fullName evidence="2">separase</fullName>
        <ecNumber evidence="2">3.4.22.49</ecNumber>
    </recommendedName>
</protein>
<dbReference type="GO" id="GO:0004197">
    <property type="term" value="F:cysteine-type endopeptidase activity"/>
    <property type="evidence" value="ECO:0007669"/>
    <property type="project" value="InterPro"/>
</dbReference>
<dbReference type="EC" id="3.4.22.49" evidence="2"/>
<feature type="compositionally biased region" description="Basic residues" evidence="5">
    <location>
        <begin position="2100"/>
        <end position="2113"/>
    </location>
</feature>
<feature type="region of interest" description="Disordered" evidence="5">
    <location>
        <begin position="1302"/>
        <end position="1322"/>
    </location>
</feature>
<dbReference type="InterPro" id="IPR005314">
    <property type="entry name" value="Peptidase_C50"/>
</dbReference>
<dbReference type="PROSITE" id="PS51700">
    <property type="entry name" value="SEPARIN"/>
    <property type="match status" value="1"/>
</dbReference>
<evidence type="ECO:0000256" key="2">
    <source>
        <dbReference type="ARBA" id="ARBA00012489"/>
    </source>
</evidence>
<evidence type="ECO:0000259" key="6">
    <source>
        <dbReference type="PROSITE" id="PS51700"/>
    </source>
</evidence>
<keyword evidence="3" id="KW-0378">Hydrolase</keyword>
<keyword evidence="8" id="KW-1185">Reference proteome</keyword>
<dbReference type="Pfam" id="PF03568">
    <property type="entry name" value="Separin_C"/>
    <property type="match status" value="1"/>
</dbReference>
<comment type="catalytic activity">
    <reaction evidence="1">
        <text>All bonds known to be hydrolyzed by this endopeptidase have arginine in P1 and an acidic residue in P4. P6 is often occupied by an acidic residue or by a hydroxy-amino-acid residue, the phosphorylation of which enhances cleavage.</text>
        <dbReference type="EC" id="3.4.22.49"/>
    </reaction>
</comment>
<evidence type="ECO:0000313" key="7">
    <source>
        <dbReference type="EMBL" id="KAK9167645.1"/>
    </source>
</evidence>
<dbReference type="GO" id="GO:0006508">
    <property type="term" value="P:proteolysis"/>
    <property type="evidence" value="ECO:0007669"/>
    <property type="project" value="InterPro"/>
</dbReference>
<dbReference type="Pfam" id="PF25113">
    <property type="entry name" value="TPR_ESP1_2nd"/>
    <property type="match status" value="1"/>
</dbReference>
<name>A0AAP0LBR3_9MAGN</name>
<dbReference type="GO" id="GO:0005634">
    <property type="term" value="C:nucleus"/>
    <property type="evidence" value="ECO:0007669"/>
    <property type="project" value="InterPro"/>
</dbReference>
<feature type="domain" description="Peptidase C50" evidence="6">
    <location>
        <begin position="1935"/>
        <end position="2029"/>
    </location>
</feature>
<dbReference type="EMBL" id="JBBNAG010000001">
    <property type="protein sequence ID" value="KAK9167645.1"/>
    <property type="molecule type" value="Genomic_DNA"/>
</dbReference>
<organism evidence="7 8">
    <name type="scientific">Stephania cephalantha</name>
    <dbReference type="NCBI Taxonomy" id="152367"/>
    <lineage>
        <taxon>Eukaryota</taxon>
        <taxon>Viridiplantae</taxon>
        <taxon>Streptophyta</taxon>
        <taxon>Embryophyta</taxon>
        <taxon>Tracheophyta</taxon>
        <taxon>Spermatophyta</taxon>
        <taxon>Magnoliopsida</taxon>
        <taxon>Ranunculales</taxon>
        <taxon>Menispermaceae</taxon>
        <taxon>Menispermoideae</taxon>
        <taxon>Cissampelideae</taxon>
        <taxon>Stephania</taxon>
    </lineage>
</organism>
<accession>A0AAP0LBR3</accession>
<feature type="region of interest" description="Disordered" evidence="5">
    <location>
        <begin position="2098"/>
        <end position="2127"/>
    </location>
</feature>
<feature type="region of interest" description="Disordered" evidence="5">
    <location>
        <begin position="43"/>
        <end position="74"/>
    </location>
</feature>
<evidence type="ECO:0000256" key="5">
    <source>
        <dbReference type="SAM" id="MobiDB-lite"/>
    </source>
</evidence>
<gene>
    <name evidence="7" type="ORF">Scep_002836</name>
</gene>
<comment type="caution">
    <text evidence="7">The sequence shown here is derived from an EMBL/GenBank/DDBJ whole genome shotgun (WGS) entry which is preliminary data.</text>
</comment>
<dbReference type="Proteomes" id="UP001419268">
    <property type="component" value="Unassembled WGS sequence"/>
</dbReference>